<evidence type="ECO:0000313" key="6">
    <source>
        <dbReference type="EMBL" id="MBC8317801.1"/>
    </source>
</evidence>
<organism evidence="6 7">
    <name type="scientific">Candidatus Desulfobia pelagia</name>
    <dbReference type="NCBI Taxonomy" id="2841692"/>
    <lineage>
        <taxon>Bacteria</taxon>
        <taxon>Pseudomonadati</taxon>
        <taxon>Thermodesulfobacteriota</taxon>
        <taxon>Desulfobulbia</taxon>
        <taxon>Desulfobulbales</taxon>
        <taxon>Desulfobulbaceae</taxon>
        <taxon>Candidatus Desulfobia</taxon>
    </lineage>
</organism>
<keyword evidence="1" id="KW-0813">Transport</keyword>
<dbReference type="InterPro" id="IPR003439">
    <property type="entry name" value="ABC_transporter-like_ATP-bd"/>
</dbReference>
<dbReference type="GO" id="GO:0005524">
    <property type="term" value="F:ATP binding"/>
    <property type="evidence" value="ECO:0007669"/>
    <property type="project" value="UniProtKB-KW"/>
</dbReference>
<keyword evidence="3 6" id="KW-0067">ATP-binding</keyword>
<dbReference type="InterPro" id="IPR027417">
    <property type="entry name" value="P-loop_NTPase"/>
</dbReference>
<evidence type="ECO:0000256" key="4">
    <source>
        <dbReference type="ARBA" id="ARBA00038388"/>
    </source>
</evidence>
<dbReference type="InterPro" id="IPR017871">
    <property type="entry name" value="ABC_transporter-like_CS"/>
</dbReference>
<dbReference type="EMBL" id="JACNJZ010000107">
    <property type="protein sequence ID" value="MBC8317801.1"/>
    <property type="molecule type" value="Genomic_DNA"/>
</dbReference>
<protein>
    <submittedName>
        <fullName evidence="6">ABC transporter ATP-binding protein</fullName>
    </submittedName>
</protein>
<name>A0A8J6NBI8_9BACT</name>
<dbReference type="PROSITE" id="PS50893">
    <property type="entry name" value="ABC_TRANSPORTER_2"/>
    <property type="match status" value="1"/>
</dbReference>
<dbReference type="FunFam" id="3.40.50.300:FF:000032">
    <property type="entry name" value="Export ABC transporter ATP-binding protein"/>
    <property type="match status" value="1"/>
</dbReference>
<dbReference type="SMART" id="SM00382">
    <property type="entry name" value="AAA"/>
    <property type="match status" value="1"/>
</dbReference>
<dbReference type="Pfam" id="PF00005">
    <property type="entry name" value="ABC_tran"/>
    <property type="match status" value="1"/>
</dbReference>
<evidence type="ECO:0000259" key="5">
    <source>
        <dbReference type="PROSITE" id="PS50893"/>
    </source>
</evidence>
<dbReference type="InterPro" id="IPR017911">
    <property type="entry name" value="MacB-like_ATP-bd"/>
</dbReference>
<dbReference type="GO" id="GO:0005886">
    <property type="term" value="C:plasma membrane"/>
    <property type="evidence" value="ECO:0007669"/>
    <property type="project" value="TreeGrafter"/>
</dbReference>
<dbReference type="AlphaFoldDB" id="A0A8J6NBI8"/>
<reference evidence="6 7" key="1">
    <citation type="submission" date="2020-08" db="EMBL/GenBank/DDBJ databases">
        <title>Bridging the membrane lipid divide: bacteria of the FCB group superphylum have the potential to synthesize archaeal ether lipids.</title>
        <authorList>
            <person name="Villanueva L."/>
            <person name="Von Meijenfeldt F.A.B."/>
            <person name="Westbye A.B."/>
            <person name="Yadav S."/>
            <person name="Hopmans E.C."/>
            <person name="Dutilh B.E."/>
            <person name="Sinninghe Damste J.S."/>
        </authorList>
    </citation>
    <scope>NUCLEOTIDE SEQUENCE [LARGE SCALE GENOMIC DNA]</scope>
    <source>
        <strain evidence="6">NIOZ-UU47</strain>
    </source>
</reference>
<sequence length="234" mass="25780">MSVIEARQLEKTYVAGDITVNAIRKVDFTIEPASFVSFIGPSGSGKSTLLNMIGALDPPTSGTLNVVGQEITTLNRKDAATFRGDNIGFVFQDFNLIPVLTVFENVEYPLLMVQNWPKEKRRTRVLDMLEAVGMADQANKYPSQISGGQKQRVAVARALVTNAKLVLADEPTANLDRETANKIITLMKRMRDEFKTTFIFSTHDPKIVQNVETTFTLEDGKIITSNNNAGGSHV</sequence>
<gene>
    <name evidence="6" type="ORF">H8E41_07825</name>
</gene>
<dbReference type="GO" id="GO:0016887">
    <property type="term" value="F:ATP hydrolysis activity"/>
    <property type="evidence" value="ECO:0007669"/>
    <property type="project" value="InterPro"/>
</dbReference>
<proteinExistence type="inferred from homology"/>
<dbReference type="Proteomes" id="UP000614424">
    <property type="component" value="Unassembled WGS sequence"/>
</dbReference>
<feature type="domain" description="ABC transporter" evidence="5">
    <location>
        <begin position="4"/>
        <end position="234"/>
    </location>
</feature>
<dbReference type="SUPFAM" id="SSF52540">
    <property type="entry name" value="P-loop containing nucleoside triphosphate hydrolases"/>
    <property type="match status" value="1"/>
</dbReference>
<dbReference type="InterPro" id="IPR015854">
    <property type="entry name" value="ABC_transpr_LolD-like"/>
</dbReference>
<keyword evidence="2" id="KW-0547">Nucleotide-binding</keyword>
<accession>A0A8J6NBI8</accession>
<dbReference type="InterPro" id="IPR003593">
    <property type="entry name" value="AAA+_ATPase"/>
</dbReference>
<evidence type="ECO:0000313" key="7">
    <source>
        <dbReference type="Proteomes" id="UP000614424"/>
    </source>
</evidence>
<dbReference type="Gene3D" id="3.40.50.300">
    <property type="entry name" value="P-loop containing nucleotide triphosphate hydrolases"/>
    <property type="match status" value="1"/>
</dbReference>
<dbReference type="GO" id="GO:0098796">
    <property type="term" value="C:membrane protein complex"/>
    <property type="evidence" value="ECO:0007669"/>
    <property type="project" value="UniProtKB-ARBA"/>
</dbReference>
<comment type="similarity">
    <text evidence="4">Belongs to the ABC transporter superfamily. Macrolide exporter (TC 3.A.1.122) family.</text>
</comment>
<evidence type="ECO:0000256" key="1">
    <source>
        <dbReference type="ARBA" id="ARBA00022448"/>
    </source>
</evidence>
<evidence type="ECO:0000256" key="3">
    <source>
        <dbReference type="ARBA" id="ARBA00022840"/>
    </source>
</evidence>
<dbReference type="GO" id="GO:0022857">
    <property type="term" value="F:transmembrane transporter activity"/>
    <property type="evidence" value="ECO:0007669"/>
    <property type="project" value="TreeGrafter"/>
</dbReference>
<dbReference type="CDD" id="cd03255">
    <property type="entry name" value="ABC_MJ0796_LolCDE_FtsE"/>
    <property type="match status" value="1"/>
</dbReference>
<dbReference type="PANTHER" id="PTHR24220">
    <property type="entry name" value="IMPORT ATP-BINDING PROTEIN"/>
    <property type="match status" value="1"/>
</dbReference>
<comment type="caution">
    <text evidence="6">The sequence shown here is derived from an EMBL/GenBank/DDBJ whole genome shotgun (WGS) entry which is preliminary data.</text>
</comment>
<dbReference type="PROSITE" id="PS00211">
    <property type="entry name" value="ABC_TRANSPORTER_1"/>
    <property type="match status" value="1"/>
</dbReference>
<evidence type="ECO:0000256" key="2">
    <source>
        <dbReference type="ARBA" id="ARBA00022741"/>
    </source>
</evidence>